<dbReference type="InterPro" id="IPR036388">
    <property type="entry name" value="WH-like_DNA-bd_sf"/>
</dbReference>
<keyword evidence="3" id="KW-0238">DNA-binding</keyword>
<accession>A0A0Q3I8P1</accession>
<evidence type="ECO:0000256" key="2">
    <source>
        <dbReference type="ARBA" id="ARBA00023015"/>
    </source>
</evidence>
<dbReference type="PROSITE" id="PS50931">
    <property type="entry name" value="HTH_LYSR"/>
    <property type="match status" value="1"/>
</dbReference>
<dbReference type="PANTHER" id="PTHR30293:SF0">
    <property type="entry name" value="NITROGEN ASSIMILATION REGULATORY PROTEIN NAC"/>
    <property type="match status" value="1"/>
</dbReference>
<dbReference type="AlphaFoldDB" id="A0A0Q3I8P1"/>
<evidence type="ECO:0000256" key="5">
    <source>
        <dbReference type="ARBA" id="ARBA00023163"/>
    </source>
</evidence>
<reference evidence="7 8" key="1">
    <citation type="submission" date="2015-10" db="EMBL/GenBank/DDBJ databases">
        <title>Draft genome of Bosea thiooxidans.</title>
        <authorList>
            <person name="Wang X."/>
        </authorList>
    </citation>
    <scope>NUCLEOTIDE SEQUENCE [LARGE SCALE GENOMIC DNA]</scope>
    <source>
        <strain evidence="7 8">CGMCC 9174</strain>
    </source>
</reference>
<evidence type="ECO:0000256" key="1">
    <source>
        <dbReference type="ARBA" id="ARBA00009437"/>
    </source>
</evidence>
<keyword evidence="8" id="KW-1185">Reference proteome</keyword>
<dbReference type="SUPFAM" id="SSF46785">
    <property type="entry name" value="Winged helix' DNA-binding domain"/>
    <property type="match status" value="1"/>
</dbReference>
<keyword evidence="5" id="KW-0804">Transcription</keyword>
<organism evidence="7 8">
    <name type="scientific">Bosea thiooxidans</name>
    <dbReference type="NCBI Taxonomy" id="53254"/>
    <lineage>
        <taxon>Bacteria</taxon>
        <taxon>Pseudomonadati</taxon>
        <taxon>Pseudomonadota</taxon>
        <taxon>Alphaproteobacteria</taxon>
        <taxon>Hyphomicrobiales</taxon>
        <taxon>Boseaceae</taxon>
        <taxon>Bosea</taxon>
    </lineage>
</organism>
<dbReference type="RefSeq" id="WP_055727133.1">
    <property type="nucleotide sequence ID" value="NZ_LMAR01000023.1"/>
</dbReference>
<dbReference type="InterPro" id="IPR000847">
    <property type="entry name" value="LysR_HTH_N"/>
</dbReference>
<dbReference type="Proteomes" id="UP000051562">
    <property type="component" value="Unassembled WGS sequence"/>
</dbReference>
<dbReference type="PRINTS" id="PR00039">
    <property type="entry name" value="HTHLYSR"/>
</dbReference>
<comment type="caution">
    <text evidence="7">The sequence shown here is derived from an EMBL/GenBank/DDBJ whole genome shotgun (WGS) entry which is preliminary data.</text>
</comment>
<dbReference type="GO" id="GO:0003677">
    <property type="term" value="F:DNA binding"/>
    <property type="evidence" value="ECO:0007669"/>
    <property type="project" value="UniProtKB-KW"/>
</dbReference>
<sequence>MRFRQLECFDRVCELGSITQAATSLNIAQTALGLQIRQLEDDMGVALLRRTSRGVVPTDAGRTFLDWARRTLEGRRDIRVALAAFRESAAPRTVTVGLTPSLTLLVGADLVEAIASSPLKVDLKLAEGLSHVMLASLPTGKIDLTFAFKPDDGGSHRCSPLLRDSLFLVRAPSAGIRLDKTVSLRDALSHRFAMPDRDDVVRRMVENSALSEGLALEVAYEVQSLTAIKQLVSRGLASAILPLGSVYEDVAAGKLAAARITDASLERTLYAIRPLNIDPVVDDLIVSTFLSLYRKSAGAWGMGEVLMLA</sequence>
<evidence type="ECO:0000313" key="7">
    <source>
        <dbReference type="EMBL" id="KQK31367.1"/>
    </source>
</evidence>
<comment type="similarity">
    <text evidence="1">Belongs to the LysR transcriptional regulatory family.</text>
</comment>
<dbReference type="Pfam" id="PF00126">
    <property type="entry name" value="HTH_1"/>
    <property type="match status" value="1"/>
</dbReference>
<feature type="domain" description="HTH lysR-type" evidence="6">
    <location>
        <begin position="1"/>
        <end position="58"/>
    </location>
</feature>
<dbReference type="Gene3D" id="1.10.10.10">
    <property type="entry name" value="Winged helix-like DNA-binding domain superfamily/Winged helix DNA-binding domain"/>
    <property type="match status" value="1"/>
</dbReference>
<dbReference type="SUPFAM" id="SSF53850">
    <property type="entry name" value="Periplasmic binding protein-like II"/>
    <property type="match status" value="1"/>
</dbReference>
<name>A0A0Q3I8P1_9HYPH</name>
<dbReference type="Pfam" id="PF03466">
    <property type="entry name" value="LysR_substrate"/>
    <property type="match status" value="1"/>
</dbReference>
<dbReference type="PANTHER" id="PTHR30293">
    <property type="entry name" value="TRANSCRIPTIONAL REGULATORY PROTEIN NAC-RELATED"/>
    <property type="match status" value="1"/>
</dbReference>
<dbReference type="FunFam" id="1.10.10.10:FF:000001">
    <property type="entry name" value="LysR family transcriptional regulator"/>
    <property type="match status" value="1"/>
</dbReference>
<keyword evidence="2" id="KW-0805">Transcription regulation</keyword>
<dbReference type="InterPro" id="IPR005119">
    <property type="entry name" value="LysR_subst-bd"/>
</dbReference>
<dbReference type="InterPro" id="IPR036390">
    <property type="entry name" value="WH_DNA-bd_sf"/>
</dbReference>
<protein>
    <recommendedName>
        <fullName evidence="6">HTH lysR-type domain-containing protein</fullName>
    </recommendedName>
</protein>
<evidence type="ECO:0000256" key="4">
    <source>
        <dbReference type="ARBA" id="ARBA00023159"/>
    </source>
</evidence>
<dbReference type="EMBL" id="LMAR01000023">
    <property type="protein sequence ID" value="KQK31367.1"/>
    <property type="molecule type" value="Genomic_DNA"/>
</dbReference>
<evidence type="ECO:0000259" key="6">
    <source>
        <dbReference type="PROSITE" id="PS50931"/>
    </source>
</evidence>
<dbReference type="Gene3D" id="3.40.190.290">
    <property type="match status" value="1"/>
</dbReference>
<dbReference type="GO" id="GO:0003700">
    <property type="term" value="F:DNA-binding transcription factor activity"/>
    <property type="evidence" value="ECO:0007669"/>
    <property type="project" value="InterPro"/>
</dbReference>
<dbReference type="GO" id="GO:2000142">
    <property type="term" value="P:regulation of DNA-templated transcription initiation"/>
    <property type="evidence" value="ECO:0007669"/>
    <property type="project" value="TreeGrafter"/>
</dbReference>
<proteinExistence type="inferred from homology"/>
<evidence type="ECO:0000313" key="8">
    <source>
        <dbReference type="Proteomes" id="UP000051562"/>
    </source>
</evidence>
<gene>
    <name evidence="7" type="ORF">ARD30_02875</name>
</gene>
<evidence type="ECO:0000256" key="3">
    <source>
        <dbReference type="ARBA" id="ARBA00023125"/>
    </source>
</evidence>
<keyword evidence="4" id="KW-0010">Activator</keyword>